<dbReference type="Proteomes" id="UP000315289">
    <property type="component" value="Unassembled WGS sequence"/>
</dbReference>
<dbReference type="GO" id="GO:0005737">
    <property type="term" value="C:cytoplasm"/>
    <property type="evidence" value="ECO:0007669"/>
    <property type="project" value="TreeGrafter"/>
</dbReference>
<accession>A0A557SVK6</accession>
<keyword evidence="4" id="KW-1185">Reference proteome</keyword>
<dbReference type="InterPro" id="IPR027389">
    <property type="entry name" value="B_mannosylTrfase_Bre-3/Egh"/>
</dbReference>
<feature type="transmembrane region" description="Helical" evidence="1">
    <location>
        <begin position="379"/>
        <end position="401"/>
    </location>
</feature>
<dbReference type="GO" id="GO:0019187">
    <property type="term" value="F:beta-1,4-mannosyltransferase activity"/>
    <property type="evidence" value="ECO:0007669"/>
    <property type="project" value="InterPro"/>
</dbReference>
<keyword evidence="3" id="KW-0808">Transferase</keyword>
<keyword evidence="1" id="KW-0812">Transmembrane</keyword>
<dbReference type="SUPFAM" id="SSF53448">
    <property type="entry name" value="Nucleotide-diphospho-sugar transferases"/>
    <property type="match status" value="1"/>
</dbReference>
<dbReference type="PANTHER" id="PTHR16779:SF1">
    <property type="entry name" value="BETA-1,4-MANNOSYLTRANSFERASE EGH"/>
    <property type="match status" value="1"/>
</dbReference>
<sequence length="462" mass="54269">MIDNPALMIAMILWILFIPNAVKLFYRFVRNNKQFIEKDLRRIPNDPKIIFQITTKSATKTSVVKRGIHSIVDSCKSTKYSKYEILVVTEDLKDTETLEFMPCKVLCVEKSFSPNAIKKARALQFAVESRRKLKKQNSDHWIFHMDDESYVVPQTILSILKFIREKKGIASEGPIFYPLKFEKANRITALAESMRAFGCFECVTHMHNPPPIHMHGSNLLVRSDVEDKIGWEFGPILAEDQRFGYELYKKYGRNSMGWHGGILLEQPPLNIKDHFMQRRRWVIGNLQNIENFSRLFKFRLIYKCTSFFLGFVSGVISLALAFYINIPKLISVFSYASFDWNNNISFDLFVWFDRIMHINSSYNEILRPLFDIQVFDSTLALILLFSSTVWLLSYQVGLFLNLKYTRIGRLKRIFLHIQTLILAPFLGLLESFPAFYSVIEYYFYKLLRHNKLKSYDFYVIKK</sequence>
<dbReference type="Pfam" id="PF13632">
    <property type="entry name" value="Glyco_trans_2_3"/>
    <property type="match status" value="1"/>
</dbReference>
<protein>
    <submittedName>
        <fullName evidence="3">Putative glycosyl transferase group 2 family</fullName>
    </submittedName>
</protein>
<gene>
    <name evidence="3" type="ORF">NARC_60008</name>
</gene>
<dbReference type="RefSeq" id="WP_144729993.1">
    <property type="nucleotide sequence ID" value="NZ_ML675582.1"/>
</dbReference>
<feature type="transmembrane region" description="Helical" evidence="1">
    <location>
        <begin position="300"/>
        <end position="324"/>
    </location>
</feature>
<dbReference type="PANTHER" id="PTHR16779">
    <property type="entry name" value="BETA-1,4-MANNOSYLTRANSFERASE EGH"/>
    <property type="match status" value="1"/>
</dbReference>
<dbReference type="OrthoDB" id="55818at2157"/>
<evidence type="ECO:0000313" key="4">
    <source>
        <dbReference type="Proteomes" id="UP000315289"/>
    </source>
</evidence>
<feature type="transmembrane region" description="Helical" evidence="1">
    <location>
        <begin position="413"/>
        <end position="439"/>
    </location>
</feature>
<comment type="caution">
    <text evidence="3">The sequence shown here is derived from an EMBL/GenBank/DDBJ whole genome shotgun (WGS) entry which is preliminary data.</text>
</comment>
<keyword evidence="1" id="KW-1133">Transmembrane helix</keyword>
<proteinExistence type="predicted"/>
<feature type="domain" description="Glycosyltransferase 2-like" evidence="2">
    <location>
        <begin position="141"/>
        <end position="327"/>
    </location>
</feature>
<name>A0A557SVK6_9ARCH</name>
<keyword evidence="1" id="KW-0472">Membrane</keyword>
<feature type="transmembrane region" description="Helical" evidence="1">
    <location>
        <begin position="6"/>
        <end position="26"/>
    </location>
</feature>
<reference evidence="3 4" key="1">
    <citation type="journal article" date="2019" name="Front. Microbiol.">
        <title>Ammonia Oxidation by the Arctic Terrestrial Thaumarchaeote Candidatus Nitrosocosmicus arcticus Is Stimulated by Increasing Temperatures.</title>
        <authorList>
            <person name="Alves R.J.E."/>
            <person name="Kerou M."/>
            <person name="Zappe A."/>
            <person name="Bittner R."/>
            <person name="Abby S.S."/>
            <person name="Schmidt H.A."/>
            <person name="Pfeifer K."/>
            <person name="Schleper C."/>
        </authorList>
    </citation>
    <scope>NUCLEOTIDE SEQUENCE [LARGE SCALE GENOMIC DNA]</scope>
    <source>
        <strain evidence="3 4">Kfb</strain>
    </source>
</reference>
<evidence type="ECO:0000313" key="3">
    <source>
        <dbReference type="EMBL" id="TVP40621.1"/>
    </source>
</evidence>
<dbReference type="InterPro" id="IPR001173">
    <property type="entry name" value="Glyco_trans_2-like"/>
</dbReference>
<organism evidence="3 4">
    <name type="scientific">Candidatus Nitrosocosmicus arcticus</name>
    <dbReference type="NCBI Taxonomy" id="2035267"/>
    <lineage>
        <taxon>Archaea</taxon>
        <taxon>Nitrososphaerota</taxon>
        <taxon>Nitrososphaeria</taxon>
        <taxon>Nitrososphaerales</taxon>
        <taxon>Nitrososphaeraceae</taxon>
        <taxon>Candidatus Nitrosocosmicus</taxon>
    </lineage>
</organism>
<dbReference type="EMBL" id="VOAH01000006">
    <property type="protein sequence ID" value="TVP40621.1"/>
    <property type="molecule type" value="Genomic_DNA"/>
</dbReference>
<evidence type="ECO:0000256" key="1">
    <source>
        <dbReference type="SAM" id="Phobius"/>
    </source>
</evidence>
<dbReference type="InterPro" id="IPR029044">
    <property type="entry name" value="Nucleotide-diphossugar_trans"/>
</dbReference>
<evidence type="ECO:0000259" key="2">
    <source>
        <dbReference type="Pfam" id="PF13632"/>
    </source>
</evidence>
<dbReference type="Gene3D" id="3.90.550.10">
    <property type="entry name" value="Spore Coat Polysaccharide Biosynthesis Protein SpsA, Chain A"/>
    <property type="match status" value="1"/>
</dbReference>
<dbReference type="AlphaFoldDB" id="A0A557SVK6"/>